<dbReference type="EMBL" id="JASPKY010000411">
    <property type="protein sequence ID" value="KAK9701595.1"/>
    <property type="molecule type" value="Genomic_DNA"/>
</dbReference>
<dbReference type="AlphaFoldDB" id="A0AAW1JFI4"/>
<proteinExistence type="predicted"/>
<keyword evidence="3" id="KW-1185">Reference proteome</keyword>
<evidence type="ECO:0000313" key="2">
    <source>
        <dbReference type="EMBL" id="KAK9701595.1"/>
    </source>
</evidence>
<protein>
    <submittedName>
        <fullName evidence="2">Uncharacterized protein</fullName>
    </submittedName>
</protein>
<comment type="caution">
    <text evidence="2">The sequence shown here is derived from an EMBL/GenBank/DDBJ whole genome shotgun (WGS) entry which is preliminary data.</text>
</comment>
<evidence type="ECO:0000313" key="3">
    <source>
        <dbReference type="Proteomes" id="UP001458880"/>
    </source>
</evidence>
<accession>A0AAW1JFI4</accession>
<organism evidence="2 3">
    <name type="scientific">Popillia japonica</name>
    <name type="common">Japanese beetle</name>
    <dbReference type="NCBI Taxonomy" id="7064"/>
    <lineage>
        <taxon>Eukaryota</taxon>
        <taxon>Metazoa</taxon>
        <taxon>Ecdysozoa</taxon>
        <taxon>Arthropoda</taxon>
        <taxon>Hexapoda</taxon>
        <taxon>Insecta</taxon>
        <taxon>Pterygota</taxon>
        <taxon>Neoptera</taxon>
        <taxon>Endopterygota</taxon>
        <taxon>Coleoptera</taxon>
        <taxon>Polyphaga</taxon>
        <taxon>Scarabaeiformia</taxon>
        <taxon>Scarabaeidae</taxon>
        <taxon>Rutelinae</taxon>
        <taxon>Popillia</taxon>
    </lineage>
</organism>
<feature type="region of interest" description="Disordered" evidence="1">
    <location>
        <begin position="1"/>
        <end position="40"/>
    </location>
</feature>
<gene>
    <name evidence="2" type="ORF">QE152_g30479</name>
</gene>
<dbReference type="Proteomes" id="UP001458880">
    <property type="component" value="Unassembled WGS sequence"/>
</dbReference>
<name>A0AAW1JFI4_POPJA</name>
<reference evidence="2 3" key="1">
    <citation type="journal article" date="2024" name="BMC Genomics">
        <title>De novo assembly and annotation of Popillia japonica's genome with initial clues to its potential as an invasive pest.</title>
        <authorList>
            <person name="Cucini C."/>
            <person name="Boschi S."/>
            <person name="Funari R."/>
            <person name="Cardaioli E."/>
            <person name="Iannotti N."/>
            <person name="Marturano G."/>
            <person name="Paoli F."/>
            <person name="Bruttini M."/>
            <person name="Carapelli A."/>
            <person name="Frati F."/>
            <person name="Nardi F."/>
        </authorList>
    </citation>
    <scope>NUCLEOTIDE SEQUENCE [LARGE SCALE GENOMIC DNA]</scope>
    <source>
        <strain evidence="2">DMR45628</strain>
    </source>
</reference>
<sequence length="56" mass="6103">MKPVEIMPFPTLPGPSTDRKRRSGSAVPVSGSPYTDELETKLQNSASLRMQLSCPL</sequence>
<evidence type="ECO:0000256" key="1">
    <source>
        <dbReference type="SAM" id="MobiDB-lite"/>
    </source>
</evidence>